<dbReference type="InterPro" id="IPR039633">
    <property type="entry name" value="PAP"/>
</dbReference>
<evidence type="ECO:0000259" key="4">
    <source>
        <dbReference type="Pfam" id="PF04755"/>
    </source>
</evidence>
<keyword evidence="3" id="KW-1133">Transmembrane helix</keyword>
<dbReference type="EMBL" id="HBGN01013931">
    <property type="protein sequence ID" value="CAD9325958.1"/>
    <property type="molecule type" value="Transcribed_RNA"/>
</dbReference>
<name>A0A7S1Z2A6_9STRA</name>
<evidence type="ECO:0000313" key="5">
    <source>
        <dbReference type="EMBL" id="CAD9325958.1"/>
    </source>
</evidence>
<evidence type="ECO:0000256" key="1">
    <source>
        <dbReference type="ARBA" id="ARBA00004474"/>
    </source>
</evidence>
<keyword evidence="3" id="KW-0472">Membrane</keyword>
<proteinExistence type="predicted"/>
<organism evidence="5">
    <name type="scientific">Ditylum brightwellii</name>
    <dbReference type="NCBI Taxonomy" id="49249"/>
    <lineage>
        <taxon>Eukaryota</taxon>
        <taxon>Sar</taxon>
        <taxon>Stramenopiles</taxon>
        <taxon>Ochrophyta</taxon>
        <taxon>Bacillariophyta</taxon>
        <taxon>Mediophyceae</taxon>
        <taxon>Lithodesmiophycidae</taxon>
        <taxon>Lithodesmiales</taxon>
        <taxon>Lithodesmiaceae</taxon>
        <taxon>Ditylum</taxon>
    </lineage>
</organism>
<protein>
    <recommendedName>
        <fullName evidence="4">Plastid lipid-associated protein/fibrillin conserved domain-containing protein</fullName>
    </recommendedName>
</protein>
<dbReference type="Pfam" id="PF04755">
    <property type="entry name" value="PAP_fibrillin"/>
    <property type="match status" value="1"/>
</dbReference>
<dbReference type="PANTHER" id="PTHR31906">
    <property type="entry name" value="PLASTID-LIPID-ASSOCIATED PROTEIN 4, CHLOROPLASTIC-RELATED"/>
    <property type="match status" value="1"/>
</dbReference>
<comment type="subcellular location">
    <subcellularLocation>
        <location evidence="1">Plastid</location>
    </subcellularLocation>
</comment>
<evidence type="ECO:0000256" key="3">
    <source>
        <dbReference type="SAM" id="Phobius"/>
    </source>
</evidence>
<dbReference type="GO" id="GO:0009536">
    <property type="term" value="C:plastid"/>
    <property type="evidence" value="ECO:0007669"/>
    <property type="project" value="UniProtKB-SubCell"/>
</dbReference>
<dbReference type="AlphaFoldDB" id="A0A7S1Z2A6"/>
<feature type="domain" description="Plastid lipid-associated protein/fibrillin conserved" evidence="4">
    <location>
        <begin position="37"/>
        <end position="207"/>
    </location>
</feature>
<gene>
    <name evidence="5" type="ORF">DBRI1063_LOCUS8897</name>
</gene>
<evidence type="ECO:0000256" key="2">
    <source>
        <dbReference type="ARBA" id="ARBA00022640"/>
    </source>
</evidence>
<keyword evidence="2" id="KW-0934">Plastid</keyword>
<reference evidence="5" key="1">
    <citation type="submission" date="2021-01" db="EMBL/GenBank/DDBJ databases">
        <authorList>
            <person name="Corre E."/>
            <person name="Pelletier E."/>
            <person name="Niang G."/>
            <person name="Scheremetjew M."/>
            <person name="Finn R."/>
            <person name="Kale V."/>
            <person name="Holt S."/>
            <person name="Cochrane G."/>
            <person name="Meng A."/>
            <person name="Brown T."/>
            <person name="Cohen L."/>
        </authorList>
    </citation>
    <scope>NUCLEOTIDE SEQUENCE</scope>
    <source>
        <strain evidence="5">Pop2</strain>
    </source>
</reference>
<feature type="transmembrane region" description="Helical" evidence="3">
    <location>
        <begin position="6"/>
        <end position="24"/>
    </location>
</feature>
<accession>A0A7S1Z2A6</accession>
<keyword evidence="3" id="KW-0812">Transmembrane</keyword>
<sequence length="212" mass="24253">MRSISFIIFATIYISFSNGFIPAIQRPALKAQLRAACQQKDQQKIFKLAEDLSKLNPTTDIMKDFSKLDGNWKLDFTTAPVGEVPDEETSGFKTFQTIDTSKGLIYNVIDQGLPEKGLKISIGAEATRKSRVAIDFRIVEAFNDKFPRKVTLRFPPRNLIRALSQIRAFVSRKEFDEQEFKEIAYFDVLFLDEDLRIQRNSEGNLFVNSRVA</sequence>
<dbReference type="InterPro" id="IPR006843">
    <property type="entry name" value="PAP/fibrillin_dom"/>
</dbReference>